<feature type="region of interest" description="Disordered" evidence="1">
    <location>
        <begin position="35"/>
        <end position="58"/>
    </location>
</feature>
<dbReference type="RefSeq" id="WP_015299758.1">
    <property type="nucleotide sequence ID" value="NC_019964.1"/>
</dbReference>
<dbReference type="Pfam" id="PF25858">
    <property type="entry name" value="DUF7958"/>
    <property type="match status" value="1"/>
</dbReference>
<name>L0I8D4_HALRX</name>
<dbReference type="OrthoDB" id="180945at2157"/>
<gene>
    <name evidence="2" type="ordered locus">Halru_0426</name>
</gene>
<protein>
    <submittedName>
        <fullName evidence="2">Uncharacterized protein</fullName>
    </submittedName>
</protein>
<dbReference type="Proteomes" id="UP000010846">
    <property type="component" value="Chromosome"/>
</dbReference>
<evidence type="ECO:0000313" key="2">
    <source>
        <dbReference type="EMBL" id="AGB15068.1"/>
    </source>
</evidence>
<organism evidence="2 3">
    <name type="scientific">Halovivax ruber (strain DSM 18193 / JCM 13892 / XH-70)</name>
    <dbReference type="NCBI Taxonomy" id="797302"/>
    <lineage>
        <taxon>Archaea</taxon>
        <taxon>Methanobacteriati</taxon>
        <taxon>Methanobacteriota</taxon>
        <taxon>Stenosarchaea group</taxon>
        <taxon>Halobacteria</taxon>
        <taxon>Halobacteriales</taxon>
        <taxon>Natrialbaceae</taxon>
        <taxon>Halovivax</taxon>
    </lineage>
</organism>
<dbReference type="AlphaFoldDB" id="L0I8D4"/>
<evidence type="ECO:0000256" key="1">
    <source>
        <dbReference type="SAM" id="MobiDB-lite"/>
    </source>
</evidence>
<dbReference type="HOGENOM" id="CLU_072245_0_0_2"/>
<dbReference type="eggNOG" id="arCOG10872">
    <property type="taxonomic scope" value="Archaea"/>
</dbReference>
<proteinExistence type="predicted"/>
<evidence type="ECO:0000313" key="3">
    <source>
        <dbReference type="Proteomes" id="UP000010846"/>
    </source>
</evidence>
<dbReference type="InterPro" id="IPR058264">
    <property type="entry name" value="DUF7958"/>
</dbReference>
<keyword evidence="3" id="KW-1185">Reference proteome</keyword>
<accession>L0I8D4</accession>
<dbReference type="EMBL" id="CP003050">
    <property type="protein sequence ID" value="AGB15068.1"/>
    <property type="molecule type" value="Genomic_DNA"/>
</dbReference>
<dbReference type="STRING" id="797302.Halru_0426"/>
<dbReference type="KEGG" id="hru:Halru_0426"/>
<feature type="compositionally biased region" description="Basic and acidic residues" evidence="1">
    <location>
        <begin position="35"/>
        <end position="56"/>
    </location>
</feature>
<dbReference type="GeneID" id="14375734"/>
<sequence length="314" mass="35450">MDGLITGENSERIGLSVIDNNHVEHIIEMEFDGEIKHHDQDGYPDDPADRTEEGNERVNQARRYARYVVFVEGGYDTMPAAENPVRIDGVRQVIDGMDSTEFEQHFSDLYQQLAYEEGDGTEPVLTAPEGATDPCIYCTNLYLGIDPLETDFGQQLAVEHDLDVTDSAADIDLTDVSPGELDTWAEYAGEFAAYAETSMVNLNDAAYLDAVSALYVKYPDGPSLTAVDDHLEPAAREPDTVIELLPIDPQNIEYFQSFMDHYLRCQIRDSYVEMGVHPPEKFRVIGMGRFMSSWRYDNIDFYPEFHDPNATVFN</sequence>
<reference evidence="2" key="1">
    <citation type="submission" date="2011-09" db="EMBL/GenBank/DDBJ databases">
        <title>Complete sequence of Halovivax ruber XH-70.</title>
        <authorList>
            <consortium name="US DOE Joint Genome Institute"/>
            <person name="Lucas S."/>
            <person name="Han J."/>
            <person name="Lapidus A."/>
            <person name="Cheng J.-F."/>
            <person name="Goodwin L."/>
            <person name="Pitluck S."/>
            <person name="Peters L."/>
            <person name="Mikhailova N."/>
            <person name="Davenport K."/>
            <person name="Detter J.C."/>
            <person name="Han C."/>
            <person name="Tapia R."/>
            <person name="Land M."/>
            <person name="Hauser L."/>
            <person name="Kyrpides N."/>
            <person name="Ivanova N."/>
            <person name="Pagani I."/>
            <person name="Sproer C."/>
            <person name="Anderson I."/>
            <person name="Woyke T."/>
        </authorList>
    </citation>
    <scope>NUCLEOTIDE SEQUENCE</scope>
    <source>
        <strain evidence="2">XH-70</strain>
    </source>
</reference>